<dbReference type="InterPro" id="IPR003594">
    <property type="entry name" value="HATPase_dom"/>
</dbReference>
<dbReference type="SUPFAM" id="SSF55874">
    <property type="entry name" value="ATPase domain of HSP90 chaperone/DNA topoisomerase II/histidine kinase"/>
    <property type="match status" value="1"/>
</dbReference>
<dbReference type="InterPro" id="IPR035965">
    <property type="entry name" value="PAS-like_dom_sf"/>
</dbReference>
<dbReference type="AlphaFoldDB" id="A0A0B5FI66"/>
<evidence type="ECO:0000313" key="3">
    <source>
        <dbReference type="EMBL" id="AJF07897.1"/>
    </source>
</evidence>
<dbReference type="PROSITE" id="PS50109">
    <property type="entry name" value="HIS_KIN"/>
    <property type="match status" value="1"/>
</dbReference>
<dbReference type="SMART" id="SM00387">
    <property type="entry name" value="HATPase_c"/>
    <property type="match status" value="1"/>
</dbReference>
<dbReference type="Pfam" id="PF02518">
    <property type="entry name" value="HATPase_c"/>
    <property type="match status" value="1"/>
</dbReference>
<sequence>MEKTSHAPAERLTQPQAFAQYQYFAEDSLLRRFLDAIPIQLVVLNTHRQIIFSNRAVLEFLGAASEDSVLGSRPGEVFGCINADTLPGGCGTADMCRTCGAVNAILAAIDGQPGHQEYRLTRTFDKHTESLDLRVDTMPLEHRGERFVVFAVQDISDQKRRSVLENIFFHDILNLAGGVKSFAQLLAENPDGAEAPEMVRLIESAASQVVEEINAQRMLLAAENRELKVRPQLLNGPEILKRAAELYQSHPVADHQTIHIETGSGDPWFTSDKALVGRVLGNMLKNALEAGRKGDRVTLGFKRQGQQVQFRVHNRAFIKKDVQQQLFQRSFSTKGHGRGIGTYGMRLLAEEFLGGRVVFESTPENGTTFQLVLPQNLPSD</sequence>
<keyword evidence="4" id="KW-1185">Reference proteome</keyword>
<dbReference type="EMBL" id="CP010311">
    <property type="protein sequence ID" value="AJF07897.1"/>
    <property type="molecule type" value="Genomic_DNA"/>
</dbReference>
<gene>
    <name evidence="3" type="ORF">GSUB_04040</name>
</gene>
<organism evidence="3 4">
    <name type="scientific">Geoalkalibacter subterraneus</name>
    <dbReference type="NCBI Taxonomy" id="483547"/>
    <lineage>
        <taxon>Bacteria</taxon>
        <taxon>Pseudomonadati</taxon>
        <taxon>Thermodesulfobacteriota</taxon>
        <taxon>Desulfuromonadia</taxon>
        <taxon>Desulfuromonadales</taxon>
        <taxon>Geoalkalibacteraceae</taxon>
        <taxon>Geoalkalibacter</taxon>
    </lineage>
</organism>
<dbReference type="Gene3D" id="3.30.450.20">
    <property type="entry name" value="PAS domain"/>
    <property type="match status" value="1"/>
</dbReference>
<dbReference type="InterPro" id="IPR036890">
    <property type="entry name" value="HATPase_C_sf"/>
</dbReference>
<feature type="domain" description="Histidine kinase" evidence="2">
    <location>
        <begin position="167"/>
        <end position="377"/>
    </location>
</feature>
<dbReference type="Gene3D" id="3.30.565.10">
    <property type="entry name" value="Histidine kinase-like ATPase, C-terminal domain"/>
    <property type="match status" value="1"/>
</dbReference>
<dbReference type="InterPro" id="IPR005467">
    <property type="entry name" value="His_kinase_dom"/>
</dbReference>
<dbReference type="PANTHER" id="PTHR43547:SF2">
    <property type="entry name" value="HYBRID SIGNAL TRANSDUCTION HISTIDINE KINASE C"/>
    <property type="match status" value="1"/>
</dbReference>
<dbReference type="Proteomes" id="UP000035036">
    <property type="component" value="Chromosome"/>
</dbReference>
<dbReference type="SUPFAM" id="SSF55785">
    <property type="entry name" value="PYP-like sensor domain (PAS domain)"/>
    <property type="match status" value="1"/>
</dbReference>
<evidence type="ECO:0000256" key="1">
    <source>
        <dbReference type="ARBA" id="ARBA00022553"/>
    </source>
</evidence>
<dbReference type="STRING" id="483547.GSUB_04040"/>
<dbReference type="GO" id="GO:0000155">
    <property type="term" value="F:phosphorelay sensor kinase activity"/>
    <property type="evidence" value="ECO:0007669"/>
    <property type="project" value="TreeGrafter"/>
</dbReference>
<dbReference type="KEGG" id="gsb:GSUB_04040"/>
<dbReference type="PANTHER" id="PTHR43547">
    <property type="entry name" value="TWO-COMPONENT HISTIDINE KINASE"/>
    <property type="match status" value="1"/>
</dbReference>
<name>A0A0B5FI66_9BACT</name>
<protein>
    <recommendedName>
        <fullName evidence="2">Histidine kinase domain-containing protein</fullName>
    </recommendedName>
</protein>
<keyword evidence="1" id="KW-0597">Phosphoprotein</keyword>
<reference evidence="3 4" key="1">
    <citation type="journal article" date="2015" name="Genome Announc.">
        <title>Genomes of Geoalkalibacter ferrihydriticus Z-0531T and Geoalkalibacter subterraneus Red1T, Two Haloalkaliphilic Metal-Reducing Deltaproteobacteria.</title>
        <authorList>
            <person name="Badalamenti J.P."/>
            <person name="Krajmalnik-Brown R."/>
            <person name="Torres C.I."/>
            <person name="Bond D.R."/>
        </authorList>
    </citation>
    <scope>NUCLEOTIDE SEQUENCE [LARGE SCALE GENOMIC DNA]</scope>
    <source>
        <strain evidence="3 4">Red1</strain>
    </source>
</reference>
<evidence type="ECO:0000313" key="4">
    <source>
        <dbReference type="Proteomes" id="UP000035036"/>
    </source>
</evidence>
<dbReference type="HOGENOM" id="CLU_049578_0_0_7"/>
<proteinExistence type="predicted"/>
<evidence type="ECO:0000259" key="2">
    <source>
        <dbReference type="PROSITE" id="PS50109"/>
    </source>
</evidence>
<accession>A0A0B5FI66</accession>